<dbReference type="Proteomes" id="UP000247892">
    <property type="component" value="Unassembled WGS sequence"/>
</dbReference>
<sequence length="131" mass="13589">MRRLVIDVRPGEYAIARLDATAALPPPLLDPVDGELVSLTRTATELSVVCPAAVAPRDADVEGDWRLLSVRGPLAFTLTGIIAALSSELAAAGVALFSLSTFDTDHVLVKAADLGRAVIALKAAGHEVHGV</sequence>
<dbReference type="Gene3D" id="3.30.2130.10">
    <property type="entry name" value="VC0802-like"/>
    <property type="match status" value="1"/>
</dbReference>
<accession>A0A318M7E7</accession>
<dbReference type="PANTHER" id="PTHR31131:SF6">
    <property type="entry name" value="CASTOR ACT DOMAIN-CONTAINING PROTEIN"/>
    <property type="match status" value="1"/>
</dbReference>
<dbReference type="InterPro" id="IPR049447">
    <property type="entry name" value="A9CJY8-like_N"/>
</dbReference>
<dbReference type="OrthoDB" id="5615858at2"/>
<keyword evidence="4" id="KW-1185">Reference proteome</keyword>
<evidence type="ECO:0000313" key="4">
    <source>
        <dbReference type="Proteomes" id="UP000247892"/>
    </source>
</evidence>
<dbReference type="InterPro" id="IPR045865">
    <property type="entry name" value="ACT-like_dom_sf"/>
</dbReference>
<reference evidence="3 4" key="1">
    <citation type="submission" date="2016-07" db="EMBL/GenBank/DDBJ databases">
        <title>Draft genome sequence of Prauserella sp. YIM 121212, isolated from alkaline soil.</title>
        <authorList>
            <person name="Ruckert C."/>
            <person name="Albersmeier A."/>
            <person name="Jiang C.-L."/>
            <person name="Jiang Y."/>
            <person name="Kalinowski J."/>
            <person name="Schneider O."/>
            <person name="Winkler A."/>
            <person name="Zotchev S.B."/>
        </authorList>
    </citation>
    <scope>NUCLEOTIDE SEQUENCE [LARGE SCALE GENOMIC DNA]</scope>
    <source>
        <strain evidence="3 4">YIM 121212</strain>
    </source>
</reference>
<dbReference type="PIRSF" id="PIRSF008459">
    <property type="entry name" value="UCP008459"/>
    <property type="match status" value="1"/>
</dbReference>
<comment type="caution">
    <text evidence="3">The sequence shown here is derived from an EMBL/GenBank/DDBJ whole genome shotgun (WGS) entry which is preliminary data.</text>
</comment>
<gene>
    <name evidence="3" type="ORF">BA062_19365</name>
</gene>
<dbReference type="RefSeq" id="WP_110338777.1">
    <property type="nucleotide sequence ID" value="NZ_JBHVKT010000054.1"/>
</dbReference>
<dbReference type="PANTHER" id="PTHR31131">
    <property type="entry name" value="CHROMOSOME 1, WHOLE GENOME SHOTGUN SEQUENCE"/>
    <property type="match status" value="1"/>
</dbReference>
<proteinExistence type="predicted"/>
<dbReference type="EMBL" id="MASU01000007">
    <property type="protein sequence ID" value="PXY30706.1"/>
    <property type="molecule type" value="Genomic_DNA"/>
</dbReference>
<dbReference type="Pfam" id="PF21631">
    <property type="entry name" value="A9CJY8-like_N"/>
    <property type="match status" value="1"/>
</dbReference>
<evidence type="ECO:0000259" key="1">
    <source>
        <dbReference type="Pfam" id="PF13840"/>
    </source>
</evidence>
<feature type="domain" description="CASTOR ACT" evidence="1">
    <location>
        <begin position="61"/>
        <end position="122"/>
    </location>
</feature>
<dbReference type="SUPFAM" id="SSF55021">
    <property type="entry name" value="ACT-like"/>
    <property type="match status" value="2"/>
</dbReference>
<protein>
    <submittedName>
        <fullName evidence="3">Amino acid-binding protein</fullName>
    </submittedName>
</protein>
<feature type="domain" description="A9CJY8-like N-terminal" evidence="2">
    <location>
        <begin position="11"/>
        <end position="58"/>
    </location>
</feature>
<dbReference type="Pfam" id="PF13840">
    <property type="entry name" value="ACT_7"/>
    <property type="match status" value="1"/>
</dbReference>
<evidence type="ECO:0000313" key="3">
    <source>
        <dbReference type="EMBL" id="PXY30706.1"/>
    </source>
</evidence>
<evidence type="ECO:0000259" key="2">
    <source>
        <dbReference type="Pfam" id="PF21631"/>
    </source>
</evidence>
<dbReference type="InterPro" id="IPR027795">
    <property type="entry name" value="CASTOR_ACT_dom"/>
</dbReference>
<name>A0A318M7E7_9PSEU</name>
<dbReference type="AlphaFoldDB" id="A0A318M7E7"/>
<dbReference type="InterPro" id="IPR051719">
    <property type="entry name" value="CASTOR_mTORC1"/>
</dbReference>
<dbReference type="InterPro" id="IPR016540">
    <property type="entry name" value="UCP008459"/>
</dbReference>
<organism evidence="3 4">
    <name type="scientific">Prauserella flavalba</name>
    <dbReference type="NCBI Taxonomy" id="1477506"/>
    <lineage>
        <taxon>Bacteria</taxon>
        <taxon>Bacillati</taxon>
        <taxon>Actinomycetota</taxon>
        <taxon>Actinomycetes</taxon>
        <taxon>Pseudonocardiales</taxon>
        <taxon>Pseudonocardiaceae</taxon>
        <taxon>Prauserella</taxon>
    </lineage>
</organism>